<keyword evidence="8" id="KW-1185">Reference proteome</keyword>
<comment type="similarity">
    <text evidence="1">Belongs to the glycosyl hydrolase 2 family.</text>
</comment>
<dbReference type="InterPro" id="IPR006104">
    <property type="entry name" value="Glyco_hydro_2_N"/>
</dbReference>
<keyword evidence="3" id="KW-0326">Glycosidase</keyword>
<dbReference type="EMBL" id="SDKC01000001">
    <property type="protein sequence ID" value="RXS74009.1"/>
    <property type="molecule type" value="Genomic_DNA"/>
</dbReference>
<dbReference type="SUPFAM" id="SSF49303">
    <property type="entry name" value="beta-Galactosidase/glucuronidase domain"/>
    <property type="match status" value="1"/>
</dbReference>
<comment type="caution">
    <text evidence="7">The sequence shown here is derived from an EMBL/GenBank/DDBJ whole genome shotgun (WGS) entry which is preliminary data.</text>
</comment>
<dbReference type="SUPFAM" id="SSF49785">
    <property type="entry name" value="Galactose-binding domain-like"/>
    <property type="match status" value="1"/>
</dbReference>
<sequence length="627" mass="71837">MKIEKQMLTDWQFAVGDTMDCLENGHTVQVPHTWNIEEGTEEYWGIGWYRKELEVPEAWLAGCVRLYFHSVYHDAVVYVNGEKAGEHKNSGYTPFTVDITKYLKAGSNIVTVSADNRFSPDMLPVNRSFDWANDGGIIRPVELWVTGKAYIKTMTVTSRPVITTKEERQDEGLGIFGIEAEIGQPEQMENLQLEWQIAEGCDDTEKVIREGWMENGTTRITTGNMILENIHYWHFDAPVLYTVTVTLKKQGEILDQKEKVVGFRDFHIQGRRFFLNGEPVRVCGTEWMPGSDPTYGAAESKEQLEKMLRCLKGTNCVFTRFHWQQDDWVFDWCDRHGMLVQEEVPFWGKEPEKAGEQQLRIFKQQIAEMVENHRHHPSIIAWGVGNELDGLCDETIQYIKDAIAYAHIIDSEREASYVTNRIYENPAKDGTTDGDFMMINDYIGTWHGDLDQYKEWNQVVKMNPDKPMVPSEFGLCEPAFAGGDTRRNEIFLEKMTCYRKYPNIAGTIYFCLNDYRTQMGEEGEGKLRQRVHGSTDLCGNPKPSYHTVARECAPVILEKEGTKVKVTCRDNLPCYTVKGYQLVAVNGEKREQISIPTLLPGMSWTTEVSEETAVQIVRANGEIVTQK</sequence>
<feature type="domain" description="Glycoside hydrolase family 2 immunoglobulin-like beta-sandwich" evidence="4">
    <location>
        <begin position="216"/>
        <end position="264"/>
    </location>
</feature>
<dbReference type="Gene3D" id="3.20.20.80">
    <property type="entry name" value="Glycosidases"/>
    <property type="match status" value="1"/>
</dbReference>
<evidence type="ECO:0000259" key="6">
    <source>
        <dbReference type="Pfam" id="PF02837"/>
    </source>
</evidence>
<dbReference type="AlphaFoldDB" id="A0A4Q1REQ2"/>
<evidence type="ECO:0000256" key="1">
    <source>
        <dbReference type="ARBA" id="ARBA00007401"/>
    </source>
</evidence>
<feature type="domain" description="Glycoside hydrolase family 2 catalytic" evidence="5">
    <location>
        <begin position="267"/>
        <end position="492"/>
    </location>
</feature>
<dbReference type="Gene3D" id="2.60.40.10">
    <property type="entry name" value="Immunoglobulins"/>
    <property type="match status" value="1"/>
</dbReference>
<dbReference type="GO" id="GO:0005975">
    <property type="term" value="P:carbohydrate metabolic process"/>
    <property type="evidence" value="ECO:0007669"/>
    <property type="project" value="InterPro"/>
</dbReference>
<dbReference type="Proteomes" id="UP000290106">
    <property type="component" value="Unassembled WGS sequence"/>
</dbReference>
<dbReference type="InterPro" id="IPR051913">
    <property type="entry name" value="GH2_Domain-Containing"/>
</dbReference>
<dbReference type="OrthoDB" id="9762066at2"/>
<evidence type="ECO:0000259" key="4">
    <source>
        <dbReference type="Pfam" id="PF00703"/>
    </source>
</evidence>
<keyword evidence="2" id="KW-0378">Hydrolase</keyword>
<dbReference type="InterPro" id="IPR013783">
    <property type="entry name" value="Ig-like_fold"/>
</dbReference>
<protein>
    <submittedName>
        <fullName evidence="7">Uncharacterized protein</fullName>
    </submittedName>
</protein>
<dbReference type="PANTHER" id="PTHR42732">
    <property type="entry name" value="BETA-GALACTOSIDASE"/>
    <property type="match status" value="1"/>
</dbReference>
<dbReference type="Pfam" id="PF02837">
    <property type="entry name" value="Glyco_hydro_2_N"/>
    <property type="match status" value="1"/>
</dbReference>
<dbReference type="GO" id="GO:0004553">
    <property type="term" value="F:hydrolase activity, hydrolyzing O-glycosyl compounds"/>
    <property type="evidence" value="ECO:0007669"/>
    <property type="project" value="InterPro"/>
</dbReference>
<gene>
    <name evidence="7" type="ORF">ETP43_01215</name>
</gene>
<dbReference type="SUPFAM" id="SSF51445">
    <property type="entry name" value="(Trans)glycosidases"/>
    <property type="match status" value="1"/>
</dbReference>
<dbReference type="InterPro" id="IPR006103">
    <property type="entry name" value="Glyco_hydro_2_cat"/>
</dbReference>
<evidence type="ECO:0000256" key="2">
    <source>
        <dbReference type="ARBA" id="ARBA00022801"/>
    </source>
</evidence>
<name>A0A4Q1REQ2_9FIRM</name>
<dbReference type="InterPro" id="IPR036156">
    <property type="entry name" value="Beta-gal/glucu_dom_sf"/>
</dbReference>
<feature type="domain" description="Glycosyl hydrolases family 2 sugar binding" evidence="6">
    <location>
        <begin position="28"/>
        <end position="144"/>
    </location>
</feature>
<dbReference type="InterPro" id="IPR006102">
    <property type="entry name" value="Ig-like_GH2"/>
</dbReference>
<evidence type="ECO:0000259" key="5">
    <source>
        <dbReference type="Pfam" id="PF02836"/>
    </source>
</evidence>
<dbReference type="Pfam" id="PF02836">
    <property type="entry name" value="Glyco_hydro_2_C"/>
    <property type="match status" value="1"/>
</dbReference>
<dbReference type="RefSeq" id="WP_129256852.1">
    <property type="nucleotide sequence ID" value="NZ_JBGKFY010000001.1"/>
</dbReference>
<organism evidence="7 8">
    <name type="scientific">Blautia faecicola</name>
    <dbReference type="NCBI Taxonomy" id="2509240"/>
    <lineage>
        <taxon>Bacteria</taxon>
        <taxon>Bacillati</taxon>
        <taxon>Bacillota</taxon>
        <taxon>Clostridia</taxon>
        <taxon>Lachnospirales</taxon>
        <taxon>Lachnospiraceae</taxon>
        <taxon>Blautia</taxon>
    </lineage>
</organism>
<evidence type="ECO:0000313" key="8">
    <source>
        <dbReference type="Proteomes" id="UP000290106"/>
    </source>
</evidence>
<evidence type="ECO:0000313" key="7">
    <source>
        <dbReference type="EMBL" id="RXS74009.1"/>
    </source>
</evidence>
<dbReference type="Gene3D" id="2.60.120.260">
    <property type="entry name" value="Galactose-binding domain-like"/>
    <property type="match status" value="1"/>
</dbReference>
<evidence type="ECO:0000256" key="3">
    <source>
        <dbReference type="ARBA" id="ARBA00023295"/>
    </source>
</evidence>
<dbReference type="InterPro" id="IPR017853">
    <property type="entry name" value="GH"/>
</dbReference>
<dbReference type="Pfam" id="PF00703">
    <property type="entry name" value="Glyco_hydro_2"/>
    <property type="match status" value="1"/>
</dbReference>
<dbReference type="InterPro" id="IPR008979">
    <property type="entry name" value="Galactose-bd-like_sf"/>
</dbReference>
<accession>A0A4Q1REQ2</accession>
<proteinExistence type="inferred from homology"/>
<reference evidence="7 8" key="1">
    <citation type="submission" date="2019-01" db="EMBL/GenBank/DDBJ databases">
        <title>Blautia sp. nov. KGMB01111 isolated human feces.</title>
        <authorList>
            <person name="Park J.-E."/>
            <person name="Kim J.-S."/>
            <person name="Park S.-H."/>
        </authorList>
    </citation>
    <scope>NUCLEOTIDE SEQUENCE [LARGE SCALE GENOMIC DNA]</scope>
    <source>
        <strain evidence="7 8">KGMB01111</strain>
    </source>
</reference>
<dbReference type="PANTHER" id="PTHR42732:SF1">
    <property type="entry name" value="BETA-MANNOSIDASE"/>
    <property type="match status" value="1"/>
</dbReference>